<gene>
    <name evidence="9" type="ORF">SAMN04489758_12424</name>
</gene>
<keyword evidence="1" id="KW-0813">Transport</keyword>
<name>A0A1I0G104_9FIRM</name>
<dbReference type="SUPFAM" id="SSF52794">
    <property type="entry name" value="PTS system IIB component-like"/>
    <property type="match status" value="1"/>
</dbReference>
<sequence>MDEFYQEINAIFYLKWIIIQGEKYNLQIGFKDEREDTVIIKNNYVEGRIIYYGNGMFEEELIDCQTNKKIFYLHFRLTHFNHAIEFFKEMVNCAIKPNNSSQISVLLCCSGGLTTTLFASKMSELALLENFPYKISATGYTKLYEIADKYDVIILAPQIGYLLPEVKHSLDNKKIFTIPTRIFATNDFSGAFNLINVLLEKKDDI</sequence>
<evidence type="ECO:0000256" key="7">
    <source>
        <dbReference type="PROSITE-ProRule" id="PRU00423"/>
    </source>
</evidence>
<protein>
    <submittedName>
        <fullName evidence="9">Phosphotransferase system cellobiose-specific component IIB</fullName>
    </submittedName>
</protein>
<dbReference type="InterPro" id="IPR013012">
    <property type="entry name" value="PTS_EIIB_3"/>
</dbReference>
<dbReference type="Pfam" id="PF02302">
    <property type="entry name" value="PTS_IIB"/>
    <property type="match status" value="1"/>
</dbReference>
<dbReference type="PANTHER" id="PTHR34581:SF2">
    <property type="entry name" value="PTS SYSTEM N,N'-DIACETYLCHITOBIOSE-SPECIFIC EIIB COMPONENT"/>
    <property type="match status" value="1"/>
</dbReference>
<proteinExistence type="predicted"/>
<dbReference type="OrthoDB" id="1647515at2"/>
<dbReference type="AlphaFoldDB" id="A0A1I0G104"/>
<evidence type="ECO:0000313" key="9">
    <source>
        <dbReference type="EMBL" id="SET64400.1"/>
    </source>
</evidence>
<keyword evidence="10" id="KW-1185">Reference proteome</keyword>
<dbReference type="InterPro" id="IPR003501">
    <property type="entry name" value="PTS_EIIB_2/3"/>
</dbReference>
<keyword evidence="3" id="KW-0762">Sugar transport</keyword>
<keyword evidence="5" id="KW-0598">Phosphotransferase system</keyword>
<evidence type="ECO:0000256" key="1">
    <source>
        <dbReference type="ARBA" id="ARBA00022448"/>
    </source>
</evidence>
<dbReference type="GeneID" id="78288839"/>
<dbReference type="GO" id="GO:0016301">
    <property type="term" value="F:kinase activity"/>
    <property type="evidence" value="ECO:0007669"/>
    <property type="project" value="UniProtKB-KW"/>
</dbReference>
<dbReference type="Gene3D" id="3.40.50.2300">
    <property type="match status" value="1"/>
</dbReference>
<dbReference type="Proteomes" id="UP000198558">
    <property type="component" value="Unassembled WGS sequence"/>
</dbReference>
<evidence type="ECO:0000256" key="2">
    <source>
        <dbReference type="ARBA" id="ARBA00022553"/>
    </source>
</evidence>
<evidence type="ECO:0000259" key="8">
    <source>
        <dbReference type="PROSITE" id="PS51100"/>
    </source>
</evidence>
<keyword evidence="4 9" id="KW-0808">Transferase</keyword>
<dbReference type="EMBL" id="FOIN01000024">
    <property type="protein sequence ID" value="SET64400.1"/>
    <property type="molecule type" value="Genomic_DNA"/>
</dbReference>
<keyword evidence="2" id="KW-0597">Phosphoprotein</keyword>
<feature type="domain" description="PTS EIIB type-3" evidence="8">
    <location>
        <begin position="102"/>
        <end position="205"/>
    </location>
</feature>
<evidence type="ECO:0000313" key="10">
    <source>
        <dbReference type="Proteomes" id="UP000198558"/>
    </source>
</evidence>
<dbReference type="InterPro" id="IPR036095">
    <property type="entry name" value="PTS_EIIB-like_sf"/>
</dbReference>
<feature type="modified residue" description="Phosphocysteine; by EIIA" evidence="7">
    <location>
        <position position="109"/>
    </location>
</feature>
<dbReference type="GO" id="GO:0009401">
    <property type="term" value="P:phosphoenolpyruvate-dependent sugar phosphotransferase system"/>
    <property type="evidence" value="ECO:0007669"/>
    <property type="project" value="UniProtKB-KW"/>
</dbReference>
<reference evidence="10" key="1">
    <citation type="submission" date="2016-10" db="EMBL/GenBank/DDBJ databases">
        <authorList>
            <person name="Varghese N."/>
            <person name="Submissions S."/>
        </authorList>
    </citation>
    <scope>NUCLEOTIDE SEQUENCE [LARGE SCALE GENOMIC DNA]</scope>
    <source>
        <strain evidence="10">DSM 1551</strain>
    </source>
</reference>
<evidence type="ECO:0000256" key="6">
    <source>
        <dbReference type="ARBA" id="ARBA00022777"/>
    </source>
</evidence>
<evidence type="ECO:0000256" key="3">
    <source>
        <dbReference type="ARBA" id="ARBA00022597"/>
    </source>
</evidence>
<organism evidence="9 10">
    <name type="scientific">Thomasclavelia cocleata</name>
    <dbReference type="NCBI Taxonomy" id="69824"/>
    <lineage>
        <taxon>Bacteria</taxon>
        <taxon>Bacillati</taxon>
        <taxon>Bacillota</taxon>
        <taxon>Erysipelotrichia</taxon>
        <taxon>Erysipelotrichales</taxon>
        <taxon>Coprobacillaceae</taxon>
        <taxon>Thomasclavelia</taxon>
    </lineage>
</organism>
<evidence type="ECO:0000256" key="5">
    <source>
        <dbReference type="ARBA" id="ARBA00022683"/>
    </source>
</evidence>
<dbReference type="GO" id="GO:0008982">
    <property type="term" value="F:protein-N(PI)-phosphohistidine-sugar phosphotransferase activity"/>
    <property type="evidence" value="ECO:0007669"/>
    <property type="project" value="InterPro"/>
</dbReference>
<dbReference type="PANTHER" id="PTHR34581">
    <property type="entry name" value="PTS SYSTEM N,N'-DIACETYLCHITOBIOSE-SPECIFIC EIIB COMPONENT"/>
    <property type="match status" value="1"/>
</dbReference>
<dbReference type="InterPro" id="IPR051819">
    <property type="entry name" value="PTS_sugar-specific_EIIB"/>
</dbReference>
<dbReference type="PROSITE" id="PS51100">
    <property type="entry name" value="PTS_EIIB_TYPE_3"/>
    <property type="match status" value="1"/>
</dbReference>
<keyword evidence="6" id="KW-0418">Kinase</keyword>
<evidence type="ECO:0000256" key="4">
    <source>
        <dbReference type="ARBA" id="ARBA00022679"/>
    </source>
</evidence>
<accession>A0A1I0G104</accession>
<dbReference type="RefSeq" id="WP_092354783.1">
    <property type="nucleotide sequence ID" value="NZ_FOIN01000024.1"/>
</dbReference>